<proteinExistence type="predicted"/>
<organism evidence="2 3">
    <name type="scientific">Phenylobacterium conjunctum</name>
    <dbReference type="NCBI Taxonomy" id="1298959"/>
    <lineage>
        <taxon>Bacteria</taxon>
        <taxon>Pseudomonadati</taxon>
        <taxon>Pseudomonadota</taxon>
        <taxon>Alphaproteobacteria</taxon>
        <taxon>Caulobacterales</taxon>
        <taxon>Caulobacteraceae</taxon>
        <taxon>Phenylobacterium</taxon>
    </lineage>
</organism>
<evidence type="ECO:0000313" key="3">
    <source>
        <dbReference type="Proteomes" id="UP001597216"/>
    </source>
</evidence>
<sequence>MARRRPKGVLEIGLAAAVAAATGRTEHVATADDYPDHIVRRISFKAGGGLGWRISALATPRERVAPWKIVVVTGAPSWAEYWAPALAALPQDREMIVVDRPGYAGSEPIEYVGDIRLQAQALSPLLEAKPGQKVLLVGQSYGAAISVLMAAGAKPRKLAGLVLLSGYFGHSGPTADFLLKTGSRLLKLIPRDLRHAVLEVSNQKPQLDGVRAALTRLRTPVHVVHGDRDDFAPIEIAEALVAETRARRPIRFERVPGADHFLNDGPVDVLLAALEACLPKPRFRLAWPQLPALQWPWARPAQAASPSAELA</sequence>
<dbReference type="SUPFAM" id="SSF53474">
    <property type="entry name" value="alpha/beta-Hydrolases"/>
    <property type="match status" value="1"/>
</dbReference>
<feature type="domain" description="AB hydrolase-1" evidence="1">
    <location>
        <begin position="69"/>
        <end position="185"/>
    </location>
</feature>
<dbReference type="Proteomes" id="UP001597216">
    <property type="component" value="Unassembled WGS sequence"/>
</dbReference>
<keyword evidence="3" id="KW-1185">Reference proteome</keyword>
<name>A0ABW3SXF2_9CAUL</name>
<reference evidence="3" key="1">
    <citation type="journal article" date="2019" name="Int. J. Syst. Evol. Microbiol.">
        <title>The Global Catalogue of Microorganisms (GCM) 10K type strain sequencing project: providing services to taxonomists for standard genome sequencing and annotation.</title>
        <authorList>
            <consortium name="The Broad Institute Genomics Platform"/>
            <consortium name="The Broad Institute Genome Sequencing Center for Infectious Disease"/>
            <person name="Wu L."/>
            <person name="Ma J."/>
        </authorList>
    </citation>
    <scope>NUCLEOTIDE SEQUENCE [LARGE SCALE GENOMIC DNA]</scope>
    <source>
        <strain evidence="3">CCUG 55074</strain>
    </source>
</reference>
<dbReference type="InterPro" id="IPR000073">
    <property type="entry name" value="AB_hydrolase_1"/>
</dbReference>
<accession>A0ABW3SXF2</accession>
<dbReference type="RefSeq" id="WP_374345304.1">
    <property type="nucleotide sequence ID" value="NZ_JBHTLQ010000002.1"/>
</dbReference>
<keyword evidence="2" id="KW-0378">Hydrolase</keyword>
<evidence type="ECO:0000259" key="1">
    <source>
        <dbReference type="Pfam" id="PF00561"/>
    </source>
</evidence>
<dbReference type="Gene3D" id="3.40.50.1820">
    <property type="entry name" value="alpha/beta hydrolase"/>
    <property type="match status" value="1"/>
</dbReference>
<dbReference type="PANTHER" id="PTHR46438">
    <property type="entry name" value="ALPHA/BETA-HYDROLASES SUPERFAMILY PROTEIN"/>
    <property type="match status" value="1"/>
</dbReference>
<dbReference type="PANTHER" id="PTHR46438:SF11">
    <property type="entry name" value="LIPASE-RELATED"/>
    <property type="match status" value="1"/>
</dbReference>
<gene>
    <name evidence="2" type="ORF">ACFQ27_01525</name>
</gene>
<dbReference type="GO" id="GO:0016787">
    <property type="term" value="F:hydrolase activity"/>
    <property type="evidence" value="ECO:0007669"/>
    <property type="project" value="UniProtKB-KW"/>
</dbReference>
<dbReference type="Pfam" id="PF00561">
    <property type="entry name" value="Abhydrolase_1"/>
    <property type="match status" value="1"/>
</dbReference>
<protein>
    <submittedName>
        <fullName evidence="2">Alpha/beta fold hydrolase</fullName>
    </submittedName>
</protein>
<evidence type="ECO:0000313" key="2">
    <source>
        <dbReference type="EMBL" id="MFD1189246.1"/>
    </source>
</evidence>
<dbReference type="InterPro" id="IPR029058">
    <property type="entry name" value="AB_hydrolase_fold"/>
</dbReference>
<dbReference type="EMBL" id="JBHTLQ010000002">
    <property type="protein sequence ID" value="MFD1189246.1"/>
    <property type="molecule type" value="Genomic_DNA"/>
</dbReference>
<comment type="caution">
    <text evidence="2">The sequence shown here is derived from an EMBL/GenBank/DDBJ whole genome shotgun (WGS) entry which is preliminary data.</text>
</comment>